<keyword evidence="1" id="KW-0677">Repeat</keyword>
<dbReference type="EMBL" id="GL376632">
    <property type="status" value="NOT_ANNOTATED_CDS"/>
    <property type="molecule type" value="Genomic_DNA"/>
</dbReference>
<keyword evidence="5" id="KW-1185">Reference proteome</keyword>
<feature type="repeat" description="ANK" evidence="3">
    <location>
        <begin position="201"/>
        <end position="233"/>
    </location>
</feature>
<dbReference type="Pfam" id="PF12796">
    <property type="entry name" value="Ank_2"/>
    <property type="match status" value="1"/>
</dbReference>
<evidence type="ECO:0000313" key="5">
    <source>
        <dbReference type="Proteomes" id="UP000019132"/>
    </source>
</evidence>
<dbReference type="Proteomes" id="UP000019132">
    <property type="component" value="Unassembled WGS sequence"/>
</dbReference>
<dbReference type="OMA" id="RTTHEEM"/>
<reference evidence="5" key="2">
    <citation type="submission" date="2010-04" db="EMBL/GenBank/DDBJ databases">
        <authorList>
            <person name="Buell R."/>
            <person name="Hamilton J."/>
            <person name="Hostetler J."/>
        </authorList>
    </citation>
    <scope>NUCLEOTIDE SEQUENCE [LARGE SCALE GENOMIC DNA]</scope>
    <source>
        <strain evidence="5">DAOM:BR144</strain>
    </source>
</reference>
<dbReference type="PRINTS" id="PR01415">
    <property type="entry name" value="ANKYRIN"/>
</dbReference>
<evidence type="ECO:0000256" key="2">
    <source>
        <dbReference type="ARBA" id="ARBA00023043"/>
    </source>
</evidence>
<dbReference type="STRING" id="431595.K3WW17"/>
<organism evidence="4 5">
    <name type="scientific">Globisporangium ultimum (strain ATCC 200006 / CBS 805.95 / DAOM BR144)</name>
    <name type="common">Pythium ultimum</name>
    <dbReference type="NCBI Taxonomy" id="431595"/>
    <lineage>
        <taxon>Eukaryota</taxon>
        <taxon>Sar</taxon>
        <taxon>Stramenopiles</taxon>
        <taxon>Oomycota</taxon>
        <taxon>Peronosporomycetes</taxon>
        <taxon>Pythiales</taxon>
        <taxon>Pythiaceae</taxon>
        <taxon>Globisporangium</taxon>
    </lineage>
</organism>
<dbReference type="SMART" id="SM00248">
    <property type="entry name" value="ANK"/>
    <property type="match status" value="6"/>
</dbReference>
<feature type="repeat" description="ANK" evidence="3">
    <location>
        <begin position="108"/>
        <end position="140"/>
    </location>
</feature>
<dbReference type="InterPro" id="IPR002110">
    <property type="entry name" value="Ankyrin_rpt"/>
</dbReference>
<dbReference type="eggNOG" id="KOG4177">
    <property type="taxonomic scope" value="Eukaryota"/>
</dbReference>
<dbReference type="AlphaFoldDB" id="K3WW17"/>
<evidence type="ECO:0000313" key="4">
    <source>
        <dbReference type="EnsemblProtists" id="PYU1_T009165"/>
    </source>
</evidence>
<dbReference type="PANTHER" id="PTHR24198">
    <property type="entry name" value="ANKYRIN REPEAT AND PROTEIN KINASE DOMAIN-CONTAINING PROTEIN"/>
    <property type="match status" value="1"/>
</dbReference>
<reference evidence="5" key="1">
    <citation type="journal article" date="2010" name="Genome Biol.">
        <title>Genome sequence of the necrotrophic plant pathogen Pythium ultimum reveals original pathogenicity mechanisms and effector repertoire.</title>
        <authorList>
            <person name="Levesque C.A."/>
            <person name="Brouwer H."/>
            <person name="Cano L."/>
            <person name="Hamilton J.P."/>
            <person name="Holt C."/>
            <person name="Huitema E."/>
            <person name="Raffaele S."/>
            <person name="Robideau G.P."/>
            <person name="Thines M."/>
            <person name="Win J."/>
            <person name="Zerillo M.M."/>
            <person name="Beakes G.W."/>
            <person name="Boore J.L."/>
            <person name="Busam D."/>
            <person name="Dumas B."/>
            <person name="Ferriera S."/>
            <person name="Fuerstenberg S.I."/>
            <person name="Gachon C.M."/>
            <person name="Gaulin E."/>
            <person name="Govers F."/>
            <person name="Grenville-Briggs L."/>
            <person name="Horner N."/>
            <person name="Hostetler J."/>
            <person name="Jiang R.H."/>
            <person name="Johnson J."/>
            <person name="Krajaejun T."/>
            <person name="Lin H."/>
            <person name="Meijer H.J."/>
            <person name="Moore B."/>
            <person name="Morris P."/>
            <person name="Phuntmart V."/>
            <person name="Puiu D."/>
            <person name="Shetty J."/>
            <person name="Stajich J.E."/>
            <person name="Tripathy S."/>
            <person name="Wawra S."/>
            <person name="van West P."/>
            <person name="Whitty B.R."/>
            <person name="Coutinho P.M."/>
            <person name="Henrissat B."/>
            <person name="Martin F."/>
            <person name="Thomas P.D."/>
            <person name="Tyler B.M."/>
            <person name="De Vries R.P."/>
            <person name="Kamoun S."/>
            <person name="Yandell M."/>
            <person name="Tisserat N."/>
            <person name="Buell C.R."/>
        </authorList>
    </citation>
    <scope>NUCLEOTIDE SEQUENCE</scope>
    <source>
        <strain evidence="5">DAOM:BR144</strain>
    </source>
</reference>
<dbReference type="Gene3D" id="1.25.40.20">
    <property type="entry name" value="Ankyrin repeat-containing domain"/>
    <property type="match status" value="4"/>
</dbReference>
<keyword evidence="2 3" id="KW-0040">ANK repeat</keyword>
<name>K3WW17_GLOUD</name>
<dbReference type="InParanoid" id="K3WW17"/>
<feature type="repeat" description="ANK" evidence="3">
    <location>
        <begin position="234"/>
        <end position="266"/>
    </location>
</feature>
<proteinExistence type="predicted"/>
<feature type="repeat" description="ANK" evidence="3">
    <location>
        <begin position="10"/>
        <end position="42"/>
    </location>
</feature>
<feature type="repeat" description="ANK" evidence="3">
    <location>
        <begin position="267"/>
        <end position="299"/>
    </location>
</feature>
<dbReference type="VEuPathDB" id="FungiDB:PYU1_G009147"/>
<protein>
    <submittedName>
        <fullName evidence="4">Uncharacterized protein</fullName>
    </submittedName>
</protein>
<dbReference type="InterPro" id="IPR036770">
    <property type="entry name" value="Ankyrin_rpt-contain_sf"/>
</dbReference>
<dbReference type="Pfam" id="PF00023">
    <property type="entry name" value="Ank"/>
    <property type="match status" value="2"/>
</dbReference>
<dbReference type="SUPFAM" id="SSF48403">
    <property type="entry name" value="Ankyrin repeat"/>
    <property type="match status" value="1"/>
</dbReference>
<dbReference type="PROSITE" id="PS50088">
    <property type="entry name" value="ANK_REPEAT"/>
    <property type="match status" value="6"/>
</dbReference>
<dbReference type="HOGENOM" id="CLU_000134_18_0_1"/>
<sequence length="357" mass="37819">MGADPNAVVDGYTPLFAAGVEGHTDAIKVLIARGAGIDDGSSRALLCSWLKSIANVANTLLGGGLREGLENAMTCERLTLVIGEGDVRMVQVLLASWQVFRSLLQLPSSESPLIRAVQDNVMGVVRFLLNCGGNLDVEDSEGRTLPVHCILPWAWQSGDAQVDKATNDGMTPLHGASMHGKIEMCTDLLAKNASVDIKNQTGDTPLHLAVSNDHFGVVQALISAGAIVNVVNHTGDTPLIVAARHGYLETAQALLTAGARVEMVNKSGELAIVAATRCGHISIVKKLLVAGANVHALASDVDNLLVAADRWGHPITASLLLERAELVIAQSSQVSFVDVTLQRLNMFGSRFIEFEPM</sequence>
<feature type="repeat" description="ANK" evidence="3">
    <location>
        <begin position="168"/>
        <end position="200"/>
    </location>
</feature>
<dbReference type="PROSITE" id="PS50297">
    <property type="entry name" value="ANK_REP_REGION"/>
    <property type="match status" value="4"/>
</dbReference>
<evidence type="ECO:0000256" key="1">
    <source>
        <dbReference type="ARBA" id="ARBA00022737"/>
    </source>
</evidence>
<accession>K3WW17</accession>
<dbReference type="EnsemblProtists" id="PYU1_T009165">
    <property type="protein sequence ID" value="PYU1_T009165"/>
    <property type="gene ID" value="PYU1_G009147"/>
</dbReference>
<dbReference type="PANTHER" id="PTHR24198:SF165">
    <property type="entry name" value="ANKYRIN REPEAT-CONTAINING PROTEIN-RELATED"/>
    <property type="match status" value="1"/>
</dbReference>
<evidence type="ECO:0000256" key="3">
    <source>
        <dbReference type="PROSITE-ProRule" id="PRU00023"/>
    </source>
</evidence>
<reference evidence="4" key="3">
    <citation type="submission" date="2015-02" db="UniProtKB">
        <authorList>
            <consortium name="EnsemblProtists"/>
        </authorList>
    </citation>
    <scope>IDENTIFICATION</scope>
    <source>
        <strain evidence="4">DAOM BR144</strain>
    </source>
</reference>